<sequence>YFLIPKFRIGIIWQKLGNTKKSDNILISHLRLYKKKQFLYDASYTQEYDTPIIWWNSIESKP</sequence>
<organism evidence="1 2">
    <name type="scientific">Racocetra persica</name>
    <dbReference type="NCBI Taxonomy" id="160502"/>
    <lineage>
        <taxon>Eukaryota</taxon>
        <taxon>Fungi</taxon>
        <taxon>Fungi incertae sedis</taxon>
        <taxon>Mucoromycota</taxon>
        <taxon>Glomeromycotina</taxon>
        <taxon>Glomeromycetes</taxon>
        <taxon>Diversisporales</taxon>
        <taxon>Gigasporaceae</taxon>
        <taxon>Racocetra</taxon>
    </lineage>
</organism>
<dbReference type="Proteomes" id="UP000789920">
    <property type="component" value="Unassembled WGS sequence"/>
</dbReference>
<gene>
    <name evidence="1" type="ORF">RPERSI_LOCUS25785</name>
</gene>
<evidence type="ECO:0000313" key="2">
    <source>
        <dbReference type="Proteomes" id="UP000789920"/>
    </source>
</evidence>
<accession>A0ACA9S2U5</accession>
<comment type="caution">
    <text evidence="1">The sequence shown here is derived from an EMBL/GenBank/DDBJ whole genome shotgun (WGS) entry which is preliminary data.</text>
</comment>
<feature type="non-terminal residue" evidence="1">
    <location>
        <position position="1"/>
    </location>
</feature>
<name>A0ACA9S2U5_9GLOM</name>
<reference evidence="1" key="1">
    <citation type="submission" date="2021-06" db="EMBL/GenBank/DDBJ databases">
        <authorList>
            <person name="Kallberg Y."/>
            <person name="Tangrot J."/>
            <person name="Rosling A."/>
        </authorList>
    </citation>
    <scope>NUCLEOTIDE SEQUENCE</scope>
    <source>
        <strain evidence="1">MA461A</strain>
    </source>
</reference>
<keyword evidence="2" id="KW-1185">Reference proteome</keyword>
<proteinExistence type="predicted"/>
<feature type="non-terminal residue" evidence="1">
    <location>
        <position position="62"/>
    </location>
</feature>
<evidence type="ECO:0000313" key="1">
    <source>
        <dbReference type="EMBL" id="CAG8822371.1"/>
    </source>
</evidence>
<dbReference type="EMBL" id="CAJVQC010086152">
    <property type="protein sequence ID" value="CAG8822371.1"/>
    <property type="molecule type" value="Genomic_DNA"/>
</dbReference>
<protein>
    <submittedName>
        <fullName evidence="1">13572_t:CDS:1</fullName>
    </submittedName>
</protein>